<dbReference type="Proteomes" id="UP001341840">
    <property type="component" value="Unassembled WGS sequence"/>
</dbReference>
<accession>A0ABU6QLA1</accession>
<evidence type="ECO:0000313" key="1">
    <source>
        <dbReference type="EMBL" id="MED6112608.1"/>
    </source>
</evidence>
<sequence length="104" mass="11215">GSTKLKSVSTTKVNEVEKVFKLTKEEKDLITLLTNVDEVPEEVVEVDAVEMLPTKCVNSVVTPRSHVTTTMSQPRLGIEPPTEKAVVGTNSKGKLVVTGSTTSF</sequence>
<organism evidence="1 2">
    <name type="scientific">Stylosanthes scabra</name>
    <dbReference type="NCBI Taxonomy" id="79078"/>
    <lineage>
        <taxon>Eukaryota</taxon>
        <taxon>Viridiplantae</taxon>
        <taxon>Streptophyta</taxon>
        <taxon>Embryophyta</taxon>
        <taxon>Tracheophyta</taxon>
        <taxon>Spermatophyta</taxon>
        <taxon>Magnoliopsida</taxon>
        <taxon>eudicotyledons</taxon>
        <taxon>Gunneridae</taxon>
        <taxon>Pentapetalae</taxon>
        <taxon>rosids</taxon>
        <taxon>fabids</taxon>
        <taxon>Fabales</taxon>
        <taxon>Fabaceae</taxon>
        <taxon>Papilionoideae</taxon>
        <taxon>50 kb inversion clade</taxon>
        <taxon>dalbergioids sensu lato</taxon>
        <taxon>Dalbergieae</taxon>
        <taxon>Pterocarpus clade</taxon>
        <taxon>Stylosanthes</taxon>
    </lineage>
</organism>
<gene>
    <name evidence="1" type="ORF">PIB30_063108</name>
</gene>
<protein>
    <submittedName>
        <fullName evidence="1">Uncharacterized protein</fullName>
    </submittedName>
</protein>
<reference evidence="1 2" key="1">
    <citation type="journal article" date="2023" name="Plants (Basel)">
        <title>Bridging the Gap: Combining Genomics and Transcriptomics Approaches to Understand Stylosanthes scabra, an Orphan Legume from the Brazilian Caatinga.</title>
        <authorList>
            <person name="Ferreira-Neto J.R.C."/>
            <person name="da Silva M.D."/>
            <person name="Binneck E."/>
            <person name="de Melo N.F."/>
            <person name="da Silva R.H."/>
            <person name="de Melo A.L.T.M."/>
            <person name="Pandolfi V."/>
            <person name="Bustamante F.O."/>
            <person name="Brasileiro-Vidal A.C."/>
            <person name="Benko-Iseppon A.M."/>
        </authorList>
    </citation>
    <scope>NUCLEOTIDE SEQUENCE [LARGE SCALE GENOMIC DNA]</scope>
    <source>
        <tissue evidence="1">Leaves</tissue>
    </source>
</reference>
<feature type="non-terminal residue" evidence="1">
    <location>
        <position position="1"/>
    </location>
</feature>
<keyword evidence="2" id="KW-1185">Reference proteome</keyword>
<name>A0ABU6QLA1_9FABA</name>
<proteinExistence type="predicted"/>
<dbReference type="EMBL" id="JASCZI010000596">
    <property type="protein sequence ID" value="MED6112608.1"/>
    <property type="molecule type" value="Genomic_DNA"/>
</dbReference>
<comment type="caution">
    <text evidence="1">The sequence shown here is derived from an EMBL/GenBank/DDBJ whole genome shotgun (WGS) entry which is preliminary data.</text>
</comment>
<evidence type="ECO:0000313" key="2">
    <source>
        <dbReference type="Proteomes" id="UP001341840"/>
    </source>
</evidence>